<dbReference type="Gene3D" id="3.30.420.240">
    <property type="match status" value="1"/>
</dbReference>
<dbReference type="Pfam" id="PF03237">
    <property type="entry name" value="Terminase_6N"/>
    <property type="match status" value="1"/>
</dbReference>
<dbReference type="InterPro" id="IPR027417">
    <property type="entry name" value="P-loop_NTPase"/>
</dbReference>
<dbReference type="EMBL" id="KR029583">
    <property type="protein sequence ID" value="AKH46421.1"/>
    <property type="molecule type" value="Genomic_DNA"/>
</dbReference>
<sequence>MGTLNVELHPAQLEIFQSKARFKVIAAGRRFGKSRLAAWILLLKALESDSKDVFYIGPTFQQSKDIMWNMLKELGGDLIQDTYENTARITLTNGRRIYLKGSDRPDTLRGVGLAYVVMDEYASMRPDVWEMIIRPTLADVRGGAMFIGTPAGKNHFYDLYIDAKEDEDWEAFSFNSTDNPYIPEDEIESARNTMSSMAFRQEFEASFETFSGGIFKEEWFLQGTEPEEGNYVIAVDPAGFEASEKERGLKSSKLDETAIAIVKVNRDKWWVKDIMHGRWSIKETASKILKAAAVNESTTVGIETGSLKNAILPYLEDEMRTTNRFIHIDELRHGGKKKAERITWSLQGRMEHQQITFNEDKDWRFFISQMLDFPSRLSHDDLLDALSYIDQVSIADFAHSIQLEEEWEPEDVISGY</sequence>
<protein>
    <submittedName>
        <fullName evidence="1">Terminase</fullName>
    </submittedName>
</protein>
<accession>A0A0F7L5X3</accession>
<dbReference type="Gene3D" id="3.40.50.300">
    <property type="entry name" value="P-loop containing nucleotide triphosphate hydrolases"/>
    <property type="match status" value="1"/>
</dbReference>
<name>A0A0F7L5X3_9VIRU</name>
<evidence type="ECO:0000313" key="1">
    <source>
        <dbReference type="EMBL" id="AKH46421.1"/>
    </source>
</evidence>
<reference evidence="1" key="2">
    <citation type="submission" date="2015-03" db="EMBL/GenBank/DDBJ databases">
        <authorList>
            <person name="Chow C.-E.T."/>
            <person name="Winget D.M."/>
            <person name="White R.A.III."/>
            <person name="Hallam S.J."/>
            <person name="Suttle C.A."/>
        </authorList>
    </citation>
    <scope>NUCLEOTIDE SEQUENCE</scope>
    <source>
        <strain evidence="1">Anoxic3_8</strain>
    </source>
</reference>
<organism evidence="1">
    <name type="scientific">uncultured marine virus</name>
    <dbReference type="NCBI Taxonomy" id="186617"/>
    <lineage>
        <taxon>Viruses</taxon>
        <taxon>environmental samples</taxon>
    </lineage>
</organism>
<reference evidence="1" key="1">
    <citation type="journal article" date="2015" name="Front. Microbiol.">
        <title>Combining genomic sequencing methods to explore viral diversity and reveal potential virus-host interactions.</title>
        <authorList>
            <person name="Chow C.E."/>
            <person name="Winget D.M."/>
            <person name="White R.A.III."/>
            <person name="Hallam S.J."/>
            <person name="Suttle C.A."/>
        </authorList>
    </citation>
    <scope>NUCLEOTIDE SEQUENCE</scope>
    <source>
        <strain evidence="1">Anoxic3_8</strain>
    </source>
</reference>
<proteinExistence type="predicted"/>